<gene>
    <name evidence="1" type="ORF">E6Q54_12325</name>
</gene>
<proteinExistence type="predicted"/>
<dbReference type="EMBL" id="SSGD01000066">
    <property type="protein sequence ID" value="TXI55583.1"/>
    <property type="molecule type" value="Genomic_DNA"/>
</dbReference>
<comment type="caution">
    <text evidence="1">The sequence shown here is derived from an EMBL/GenBank/DDBJ whole genome shotgun (WGS) entry which is preliminary data.</text>
</comment>
<accession>A0A5C7Y1N2</accession>
<reference evidence="1 2" key="1">
    <citation type="submission" date="2018-09" db="EMBL/GenBank/DDBJ databases">
        <title>Metagenome Assembled Genomes from an Advanced Water Purification Facility.</title>
        <authorList>
            <person name="Stamps B.W."/>
            <person name="Spear J.R."/>
        </authorList>
    </citation>
    <scope>NUCLEOTIDE SEQUENCE [LARGE SCALE GENOMIC DNA]</scope>
    <source>
        <strain evidence="1">Bin_29_2</strain>
    </source>
</reference>
<protein>
    <submittedName>
        <fullName evidence="1">Uncharacterized protein</fullName>
    </submittedName>
</protein>
<evidence type="ECO:0000313" key="1">
    <source>
        <dbReference type="EMBL" id="TXI55583.1"/>
    </source>
</evidence>
<dbReference type="RefSeq" id="WP_276761001.1">
    <property type="nucleotide sequence ID" value="NZ_SSGD01000066.1"/>
</dbReference>
<dbReference type="Proteomes" id="UP000321797">
    <property type="component" value="Unassembled WGS sequence"/>
</dbReference>
<sequence>MHYSLTLITSAGIRTAPLSELSAAALLEAAAELGINTVTWDAAEVRRLVDKAADSGEGMIMCAGGSLVVRRA</sequence>
<dbReference type="AlphaFoldDB" id="A0A5C7Y1N2"/>
<organism evidence="1 2">
    <name type="scientific">Mycolicibacter arupensis</name>
    <dbReference type="NCBI Taxonomy" id="342002"/>
    <lineage>
        <taxon>Bacteria</taxon>
        <taxon>Bacillati</taxon>
        <taxon>Actinomycetota</taxon>
        <taxon>Actinomycetes</taxon>
        <taxon>Mycobacteriales</taxon>
        <taxon>Mycobacteriaceae</taxon>
        <taxon>Mycolicibacter</taxon>
    </lineage>
</organism>
<name>A0A5C7Y1N2_9MYCO</name>
<evidence type="ECO:0000313" key="2">
    <source>
        <dbReference type="Proteomes" id="UP000321797"/>
    </source>
</evidence>